<dbReference type="AlphaFoldDB" id="A0A4R2R3P0"/>
<reference evidence="1 2" key="1">
    <citation type="submission" date="2019-03" db="EMBL/GenBank/DDBJ databases">
        <title>Genomic Encyclopedia of Type Strains, Phase IV (KMG-IV): sequencing the most valuable type-strain genomes for metagenomic binning, comparative biology and taxonomic classification.</title>
        <authorList>
            <person name="Goeker M."/>
        </authorList>
    </citation>
    <scope>NUCLEOTIDE SEQUENCE [LARGE SCALE GENOMIC DNA]</scope>
    <source>
        <strain evidence="1 2">DSM 45765</strain>
    </source>
</reference>
<accession>A0A4R2R3P0</accession>
<keyword evidence="2" id="KW-1185">Reference proteome</keyword>
<protein>
    <recommendedName>
        <fullName evidence="3">5-methyltetrahydropteroyltriglutamate--homocysteine methyltransferase</fullName>
    </recommendedName>
</protein>
<dbReference type="InterPro" id="IPR038071">
    <property type="entry name" value="UROD/MetE-like_sf"/>
</dbReference>
<name>A0A4R2R3P0_9PSEU</name>
<evidence type="ECO:0000313" key="2">
    <source>
        <dbReference type="Proteomes" id="UP000294911"/>
    </source>
</evidence>
<dbReference type="EMBL" id="SLXQ01000001">
    <property type="protein sequence ID" value="TCP56647.1"/>
    <property type="molecule type" value="Genomic_DNA"/>
</dbReference>
<dbReference type="Gene3D" id="3.20.20.210">
    <property type="match status" value="1"/>
</dbReference>
<dbReference type="SUPFAM" id="SSF51726">
    <property type="entry name" value="UROD/MetE-like"/>
    <property type="match status" value="1"/>
</dbReference>
<comment type="caution">
    <text evidence="1">The sequence shown here is derived from an EMBL/GenBank/DDBJ whole genome shotgun (WGS) entry which is preliminary data.</text>
</comment>
<dbReference type="Proteomes" id="UP000294911">
    <property type="component" value="Unassembled WGS sequence"/>
</dbReference>
<evidence type="ECO:0008006" key="3">
    <source>
        <dbReference type="Google" id="ProtNLM"/>
    </source>
</evidence>
<gene>
    <name evidence="1" type="ORF">EV191_101592</name>
</gene>
<sequence length="348" mass="38494">MTNDVRAQGVHFVGTIPLSDAEEVFRTVTRYVGDRIDRLPDGETGSRSHWVWIQVPLLHQHPDLEITTVDVPRIGKLELVGFRDGVNPDQLDLGNIGYADFAIESYATFARLKAEGVIAPQVRFQVNLPTPAAICSISTLPDASAQIEAAYTRAMRREIGRILDAIPHDELAIQWDTCLELLWVEGWGDVPTWFEGDIWSAVATRMAALSALVPADVQLGFHLCYGDFQHRRQVDLDDAGTLVDLAHLLVDNVDRRIDFLQLPVRGDIDPAGYLAPLANLRLAKETALYLGLITDQGGLDGARERVRAAREHVAEFGVATECGMGRREPEAILPLLEIHRDTSAPRVS</sequence>
<proteinExistence type="predicted"/>
<evidence type="ECO:0000313" key="1">
    <source>
        <dbReference type="EMBL" id="TCP56647.1"/>
    </source>
</evidence>
<dbReference type="RefSeq" id="WP_165912796.1">
    <property type="nucleotide sequence ID" value="NZ_SLXQ01000001.1"/>
</dbReference>
<organism evidence="1 2">
    <name type="scientific">Tamaricihabitans halophyticus</name>
    <dbReference type="NCBI Taxonomy" id="1262583"/>
    <lineage>
        <taxon>Bacteria</taxon>
        <taxon>Bacillati</taxon>
        <taxon>Actinomycetota</taxon>
        <taxon>Actinomycetes</taxon>
        <taxon>Pseudonocardiales</taxon>
        <taxon>Pseudonocardiaceae</taxon>
        <taxon>Tamaricihabitans</taxon>
    </lineage>
</organism>